<dbReference type="GO" id="GO:0071949">
    <property type="term" value="F:FAD binding"/>
    <property type="evidence" value="ECO:0007669"/>
    <property type="project" value="InterPro"/>
</dbReference>
<evidence type="ECO:0000313" key="5">
    <source>
        <dbReference type="EMBL" id="TBU21915.1"/>
    </source>
</evidence>
<dbReference type="OrthoDB" id="1716816at2759"/>
<evidence type="ECO:0000256" key="1">
    <source>
        <dbReference type="ARBA" id="ARBA00022630"/>
    </source>
</evidence>
<feature type="domain" description="FAD-binding" evidence="4">
    <location>
        <begin position="7"/>
        <end position="72"/>
    </location>
</feature>
<reference evidence="5" key="1">
    <citation type="submission" date="2019-01" db="EMBL/GenBank/DDBJ databases">
        <title>Draft genome sequences of three monokaryotic isolates of the white-rot basidiomycete fungus Dichomitus squalens.</title>
        <authorList>
            <consortium name="DOE Joint Genome Institute"/>
            <person name="Lopez S.C."/>
            <person name="Andreopoulos B."/>
            <person name="Pangilinan J."/>
            <person name="Lipzen A."/>
            <person name="Riley R."/>
            <person name="Ahrendt S."/>
            <person name="Ng V."/>
            <person name="Barry K."/>
            <person name="Daum C."/>
            <person name="Grigoriev I.V."/>
            <person name="Hilden K.S."/>
            <person name="Makela M.R."/>
            <person name="de Vries R.P."/>
        </authorList>
    </citation>
    <scope>NUCLEOTIDE SEQUENCE [LARGE SCALE GENOMIC DNA]</scope>
    <source>
        <strain evidence="5">OM18370.1</strain>
    </source>
</reference>
<dbReference type="AlphaFoldDB" id="A0A4Q9M502"/>
<dbReference type="Pfam" id="PF01494">
    <property type="entry name" value="FAD_binding_3"/>
    <property type="match status" value="1"/>
</dbReference>
<accession>A0A4Q9M502</accession>
<keyword evidence="3" id="KW-0560">Oxidoreductase</keyword>
<organism evidence="5">
    <name type="scientific">Dichomitus squalens</name>
    <dbReference type="NCBI Taxonomy" id="114155"/>
    <lineage>
        <taxon>Eukaryota</taxon>
        <taxon>Fungi</taxon>
        <taxon>Dikarya</taxon>
        <taxon>Basidiomycota</taxon>
        <taxon>Agaricomycotina</taxon>
        <taxon>Agaricomycetes</taxon>
        <taxon>Polyporales</taxon>
        <taxon>Polyporaceae</taxon>
        <taxon>Dichomitus</taxon>
    </lineage>
</organism>
<gene>
    <name evidence="5" type="ORF">BD311DRAFT_811912</name>
</gene>
<evidence type="ECO:0000256" key="3">
    <source>
        <dbReference type="ARBA" id="ARBA00023002"/>
    </source>
</evidence>
<protein>
    <recommendedName>
        <fullName evidence="4">FAD-binding domain-containing protein</fullName>
    </recommendedName>
</protein>
<dbReference type="Gene3D" id="3.30.9.10">
    <property type="entry name" value="D-Amino Acid Oxidase, subunit A, domain 2"/>
    <property type="match status" value="1"/>
</dbReference>
<dbReference type="Gene3D" id="3.50.50.60">
    <property type="entry name" value="FAD/NAD(P)-binding domain"/>
    <property type="match status" value="1"/>
</dbReference>
<evidence type="ECO:0000256" key="2">
    <source>
        <dbReference type="ARBA" id="ARBA00022827"/>
    </source>
</evidence>
<dbReference type="InterPro" id="IPR036188">
    <property type="entry name" value="FAD/NAD-bd_sf"/>
</dbReference>
<proteinExistence type="predicted"/>
<dbReference type="Proteomes" id="UP000292957">
    <property type="component" value="Unassembled WGS sequence"/>
</dbReference>
<keyword evidence="2" id="KW-0274">FAD</keyword>
<dbReference type="GO" id="GO:0016491">
    <property type="term" value="F:oxidoreductase activity"/>
    <property type="evidence" value="ECO:0007669"/>
    <property type="project" value="UniProtKB-KW"/>
</dbReference>
<dbReference type="EMBL" id="ML143568">
    <property type="protein sequence ID" value="TBU21915.1"/>
    <property type="molecule type" value="Genomic_DNA"/>
</dbReference>
<keyword evidence="1" id="KW-0285">Flavoprotein</keyword>
<sequence length="145" mass="16019">MTDMNIVNVRIVDQRPARVPAGQADGIQPRTIKVFQNYGLGKRLLGESNQMHMAFYNPSPSGGIERTSRALDVNAPSARYPFEVTLHQNAIESISTVFLNSMKAHGVVVECPIVLTSLELSESEEELKDPNARPVKVVLKYLDPS</sequence>
<evidence type="ECO:0000259" key="4">
    <source>
        <dbReference type="Pfam" id="PF01494"/>
    </source>
</evidence>
<dbReference type="InterPro" id="IPR002938">
    <property type="entry name" value="FAD-bd"/>
</dbReference>
<name>A0A4Q9M502_9APHY</name>